<dbReference type="Proteomes" id="UP000266861">
    <property type="component" value="Unassembled WGS sequence"/>
</dbReference>
<gene>
    <name evidence="1" type="ORF">Glove_25g56</name>
</gene>
<dbReference type="EMBL" id="PQFF01000023">
    <property type="protein sequence ID" value="RHZ88198.1"/>
    <property type="molecule type" value="Genomic_DNA"/>
</dbReference>
<dbReference type="AlphaFoldDB" id="A0A397JN01"/>
<organism evidence="1 2">
    <name type="scientific">Diversispora epigaea</name>
    <dbReference type="NCBI Taxonomy" id="1348612"/>
    <lineage>
        <taxon>Eukaryota</taxon>
        <taxon>Fungi</taxon>
        <taxon>Fungi incertae sedis</taxon>
        <taxon>Mucoromycota</taxon>
        <taxon>Glomeromycotina</taxon>
        <taxon>Glomeromycetes</taxon>
        <taxon>Diversisporales</taxon>
        <taxon>Diversisporaceae</taxon>
        <taxon>Diversispora</taxon>
    </lineage>
</organism>
<evidence type="ECO:0008006" key="3">
    <source>
        <dbReference type="Google" id="ProtNLM"/>
    </source>
</evidence>
<accession>A0A397JN01</accession>
<protein>
    <recommendedName>
        <fullName evidence="3">HMG box domain-containing protein</fullName>
    </recommendedName>
</protein>
<sequence length="103" mass="11867">MSTKKKVETIIVKFSPKIGIQVPVPTLDYIRQNNLDSMSNRSDTFFYNAAYMLFFNTLQKSVRTNSKIQDNNLALASVIAWRKASNEYRLEFARLAREVGIDN</sequence>
<keyword evidence="2" id="KW-1185">Reference proteome</keyword>
<evidence type="ECO:0000313" key="1">
    <source>
        <dbReference type="EMBL" id="RHZ88198.1"/>
    </source>
</evidence>
<proteinExistence type="predicted"/>
<name>A0A397JN01_9GLOM</name>
<comment type="caution">
    <text evidence="1">The sequence shown here is derived from an EMBL/GenBank/DDBJ whole genome shotgun (WGS) entry which is preliminary data.</text>
</comment>
<reference evidence="1 2" key="1">
    <citation type="submission" date="2018-08" db="EMBL/GenBank/DDBJ databases">
        <title>Genome and evolution of the arbuscular mycorrhizal fungus Diversispora epigaea (formerly Glomus versiforme) and its bacterial endosymbionts.</title>
        <authorList>
            <person name="Sun X."/>
            <person name="Fei Z."/>
            <person name="Harrison M."/>
        </authorList>
    </citation>
    <scope>NUCLEOTIDE SEQUENCE [LARGE SCALE GENOMIC DNA]</scope>
    <source>
        <strain evidence="1 2">IT104</strain>
    </source>
</reference>
<evidence type="ECO:0000313" key="2">
    <source>
        <dbReference type="Proteomes" id="UP000266861"/>
    </source>
</evidence>